<accession>A0A9Q8Z5B6</accession>
<dbReference type="PIRSF" id="PIRSF028973">
    <property type="entry name" value="Scavenger_mRNA_decap_enz"/>
    <property type="match status" value="1"/>
</dbReference>
<dbReference type="InterPro" id="IPR036265">
    <property type="entry name" value="HIT-like_sf"/>
</dbReference>
<keyword evidence="4" id="KW-1185">Reference proteome</keyword>
<dbReference type="SUPFAM" id="SSF54197">
    <property type="entry name" value="HIT-like"/>
    <property type="match status" value="1"/>
</dbReference>
<sequence>MTSTTPPEIAAHVESLIPQFRLTRLLNSDQAGRRISLLGTIDSQPALLIAERAAFDTSPDTLSAFSTSLRNIKNLGANDIYAWFLANSNPDPTQSNPPPDYKLNLIYPCTEKHVAKYTQQRLRVVTETPQIYSSYVRPYMRAQREKGALNWVYNIIEGRTEQEDVMYRENGADGFLLLPDLNWDRKTMGSLHLLGIVERRDVWSVRDLNKDMVEWVRHMREKMVEATVGLYPDVEKDELKCYVHCEFLFPNPFLDDKMSTNDAGLDQPTYYHFHIHIVHVSLEAGNTQATGKALGLENIISQLETMVPSSSSDSPPGMQHVSLTYHLGERSDLWQKVYLPLKEGREVNVDDF</sequence>
<name>A0A9Q8Z5B6_CURCL</name>
<dbReference type="Proteomes" id="UP001056012">
    <property type="component" value="Chromosome 2"/>
</dbReference>
<organism evidence="3 4">
    <name type="scientific">Curvularia clavata</name>
    <dbReference type="NCBI Taxonomy" id="95742"/>
    <lineage>
        <taxon>Eukaryota</taxon>
        <taxon>Fungi</taxon>
        <taxon>Dikarya</taxon>
        <taxon>Ascomycota</taxon>
        <taxon>Pezizomycotina</taxon>
        <taxon>Dothideomycetes</taxon>
        <taxon>Pleosporomycetidae</taxon>
        <taxon>Pleosporales</taxon>
        <taxon>Pleosporineae</taxon>
        <taxon>Pleosporaceae</taxon>
        <taxon>Curvularia</taxon>
    </lineage>
</organism>
<dbReference type="Gene3D" id="3.30.200.40">
    <property type="entry name" value="Scavenger mRNA decapping enzyme, N-terminal domain"/>
    <property type="match status" value="1"/>
</dbReference>
<dbReference type="GO" id="GO:0000290">
    <property type="term" value="P:deadenylation-dependent decapping of nuclear-transcribed mRNA"/>
    <property type="evidence" value="ECO:0007669"/>
    <property type="project" value="InterPro"/>
</dbReference>
<dbReference type="OrthoDB" id="10264956at2759"/>
<reference evidence="3" key="1">
    <citation type="submission" date="2021-12" db="EMBL/GenBank/DDBJ databases">
        <title>Curvularia clavata genome.</title>
        <authorList>
            <person name="Cao Y."/>
        </authorList>
    </citation>
    <scope>NUCLEOTIDE SEQUENCE</scope>
    <source>
        <strain evidence="3">Yc1106</strain>
    </source>
</reference>
<dbReference type="SUPFAM" id="SSF102860">
    <property type="entry name" value="mRNA decapping enzyme DcpS N-terminal domain"/>
    <property type="match status" value="1"/>
</dbReference>
<dbReference type="VEuPathDB" id="FungiDB:yc1106_03221"/>
<protein>
    <submittedName>
        <fullName evidence="3">M7GpppX diphosphatase</fullName>
    </submittedName>
</protein>
<dbReference type="Pfam" id="PF05652">
    <property type="entry name" value="DcpS"/>
    <property type="match status" value="1"/>
</dbReference>
<dbReference type="Gene3D" id="3.30.428.10">
    <property type="entry name" value="HIT-like"/>
    <property type="match status" value="2"/>
</dbReference>
<dbReference type="InterPro" id="IPR011145">
    <property type="entry name" value="Scavenger_mRNA_decap_enz_N"/>
</dbReference>
<dbReference type="PANTHER" id="PTHR12978">
    <property type="entry name" value="HISTIDINE TRIAD HIT PROTEIN MEMBER"/>
    <property type="match status" value="1"/>
</dbReference>
<proteinExistence type="inferred from homology"/>
<dbReference type="GO" id="GO:0000340">
    <property type="term" value="F:RNA 7-methylguanosine cap binding"/>
    <property type="evidence" value="ECO:0007669"/>
    <property type="project" value="TreeGrafter"/>
</dbReference>
<dbReference type="Pfam" id="PF11969">
    <property type="entry name" value="DcpS_C"/>
    <property type="match status" value="1"/>
</dbReference>
<evidence type="ECO:0000256" key="2">
    <source>
        <dbReference type="PIRSR" id="PIRSR028973-1"/>
    </source>
</evidence>
<comment type="similarity">
    <text evidence="1">Belongs to the HIT family.</text>
</comment>
<dbReference type="GO" id="GO:0016787">
    <property type="term" value="F:hydrolase activity"/>
    <property type="evidence" value="ECO:0007669"/>
    <property type="project" value="InterPro"/>
</dbReference>
<dbReference type="EMBL" id="CP089275">
    <property type="protein sequence ID" value="USP75947.1"/>
    <property type="molecule type" value="Genomic_DNA"/>
</dbReference>
<dbReference type="AlphaFoldDB" id="A0A9Q8Z5B6"/>
<dbReference type="GO" id="GO:0000932">
    <property type="term" value="C:P-body"/>
    <property type="evidence" value="ECO:0007669"/>
    <property type="project" value="TreeGrafter"/>
</dbReference>
<feature type="active site" description="Nucleophile" evidence="2">
    <location>
        <position position="274"/>
    </location>
</feature>
<dbReference type="PANTHER" id="PTHR12978:SF0">
    <property type="entry name" value="M7GPPPX DIPHOSPHATASE"/>
    <property type="match status" value="1"/>
</dbReference>
<evidence type="ECO:0000313" key="4">
    <source>
        <dbReference type="Proteomes" id="UP001056012"/>
    </source>
</evidence>
<dbReference type="GO" id="GO:0005634">
    <property type="term" value="C:nucleus"/>
    <property type="evidence" value="ECO:0007669"/>
    <property type="project" value="TreeGrafter"/>
</dbReference>
<gene>
    <name evidence="3" type="ORF">yc1106_03221</name>
</gene>
<evidence type="ECO:0000313" key="3">
    <source>
        <dbReference type="EMBL" id="USP75947.1"/>
    </source>
</evidence>
<dbReference type="InterPro" id="IPR008594">
    <property type="entry name" value="DcpS/DCS2"/>
</dbReference>
<evidence type="ECO:0000256" key="1">
    <source>
        <dbReference type="ARBA" id="ARBA00010208"/>
    </source>
</evidence>